<dbReference type="PROSITE" id="PS00216">
    <property type="entry name" value="SUGAR_TRANSPORT_1"/>
    <property type="match status" value="1"/>
</dbReference>
<keyword evidence="5 8" id="KW-1133">Transmembrane helix</keyword>
<evidence type="ECO:0000256" key="3">
    <source>
        <dbReference type="ARBA" id="ARBA00022475"/>
    </source>
</evidence>
<feature type="transmembrane region" description="Helical" evidence="8">
    <location>
        <begin position="376"/>
        <end position="396"/>
    </location>
</feature>
<feature type="transmembrane region" description="Helical" evidence="8">
    <location>
        <begin position="174"/>
        <end position="192"/>
    </location>
</feature>
<dbReference type="AlphaFoldDB" id="A0AA89PZZ4"/>
<feature type="region of interest" description="Disordered" evidence="7">
    <location>
        <begin position="408"/>
        <end position="434"/>
    </location>
</feature>
<dbReference type="SUPFAM" id="SSF103473">
    <property type="entry name" value="MFS general substrate transporter"/>
    <property type="match status" value="1"/>
</dbReference>
<dbReference type="GO" id="GO:0005886">
    <property type="term" value="C:plasma membrane"/>
    <property type="evidence" value="ECO:0007669"/>
    <property type="project" value="UniProtKB-SubCell"/>
</dbReference>
<dbReference type="Pfam" id="PF07690">
    <property type="entry name" value="MFS_1"/>
    <property type="match status" value="1"/>
</dbReference>
<dbReference type="PANTHER" id="PTHR23517:SF2">
    <property type="entry name" value="MULTIDRUG RESISTANCE PROTEIN MDTH"/>
    <property type="match status" value="1"/>
</dbReference>
<protein>
    <submittedName>
        <fullName evidence="10">MFS family permease</fullName>
    </submittedName>
</protein>
<dbReference type="PROSITE" id="PS50850">
    <property type="entry name" value="MFS"/>
    <property type="match status" value="1"/>
</dbReference>
<comment type="caution">
    <text evidence="10">The sequence shown here is derived from an EMBL/GenBank/DDBJ whole genome shotgun (WGS) entry which is preliminary data.</text>
</comment>
<name>A0AA89PZZ4_STRCU</name>
<evidence type="ECO:0000256" key="6">
    <source>
        <dbReference type="ARBA" id="ARBA00023136"/>
    </source>
</evidence>
<feature type="transmembrane region" description="Helical" evidence="8">
    <location>
        <begin position="150"/>
        <end position="168"/>
    </location>
</feature>
<feature type="transmembrane region" description="Helical" evidence="8">
    <location>
        <begin position="111"/>
        <end position="129"/>
    </location>
</feature>
<dbReference type="RefSeq" id="WP_184847703.1">
    <property type="nucleotide sequence ID" value="NZ_BAABFE010000011.1"/>
</dbReference>
<evidence type="ECO:0000256" key="4">
    <source>
        <dbReference type="ARBA" id="ARBA00022692"/>
    </source>
</evidence>
<proteinExistence type="predicted"/>
<comment type="subcellular location">
    <subcellularLocation>
        <location evidence="1">Cell membrane</location>
        <topology evidence="1">Multi-pass membrane protein</topology>
    </subcellularLocation>
</comment>
<keyword evidence="6 8" id="KW-0472">Membrane</keyword>
<evidence type="ECO:0000259" key="9">
    <source>
        <dbReference type="PROSITE" id="PS50850"/>
    </source>
</evidence>
<dbReference type="InterPro" id="IPR005829">
    <property type="entry name" value="Sugar_transporter_CS"/>
</dbReference>
<dbReference type="InterPro" id="IPR036259">
    <property type="entry name" value="MFS_trans_sf"/>
</dbReference>
<feature type="transmembrane region" description="Helical" evidence="8">
    <location>
        <begin position="54"/>
        <end position="75"/>
    </location>
</feature>
<dbReference type="CDD" id="cd17329">
    <property type="entry name" value="MFS_MdtH_MDR_like"/>
    <property type="match status" value="1"/>
</dbReference>
<gene>
    <name evidence="10" type="ORF">HNR72_003054</name>
</gene>
<keyword evidence="11" id="KW-1185">Reference proteome</keyword>
<feature type="transmembrane region" description="Helical" evidence="8">
    <location>
        <begin position="350"/>
        <end position="370"/>
    </location>
</feature>
<dbReference type="InterPro" id="IPR011701">
    <property type="entry name" value="MFS"/>
</dbReference>
<feature type="transmembrane region" description="Helical" evidence="8">
    <location>
        <begin position="21"/>
        <end position="48"/>
    </location>
</feature>
<organism evidence="10 11">
    <name type="scientific">Streptomyces collinus</name>
    <dbReference type="NCBI Taxonomy" id="42684"/>
    <lineage>
        <taxon>Bacteria</taxon>
        <taxon>Bacillati</taxon>
        <taxon>Actinomycetota</taxon>
        <taxon>Actinomycetes</taxon>
        <taxon>Kitasatosporales</taxon>
        <taxon>Streptomycetaceae</taxon>
        <taxon>Streptomyces</taxon>
    </lineage>
</organism>
<dbReference type="InterPro" id="IPR020846">
    <property type="entry name" value="MFS_dom"/>
</dbReference>
<evidence type="ECO:0000256" key="1">
    <source>
        <dbReference type="ARBA" id="ARBA00004651"/>
    </source>
</evidence>
<dbReference type="EMBL" id="JACHLX010000001">
    <property type="protein sequence ID" value="MBB5812026.1"/>
    <property type="molecule type" value="Genomic_DNA"/>
</dbReference>
<evidence type="ECO:0000256" key="7">
    <source>
        <dbReference type="SAM" id="MobiDB-lite"/>
    </source>
</evidence>
<accession>A0AA89PZZ4</accession>
<dbReference type="Proteomes" id="UP000579531">
    <property type="component" value="Unassembled WGS sequence"/>
</dbReference>
<dbReference type="InterPro" id="IPR050171">
    <property type="entry name" value="MFS_Transporters"/>
</dbReference>
<feature type="domain" description="Major facilitator superfamily (MFS) profile" evidence="9">
    <location>
        <begin position="21"/>
        <end position="398"/>
    </location>
</feature>
<feature type="transmembrane region" description="Helical" evidence="8">
    <location>
        <begin position="259"/>
        <end position="277"/>
    </location>
</feature>
<evidence type="ECO:0000313" key="11">
    <source>
        <dbReference type="Proteomes" id="UP000579531"/>
    </source>
</evidence>
<dbReference type="GeneID" id="93839455"/>
<dbReference type="GO" id="GO:0022857">
    <property type="term" value="F:transmembrane transporter activity"/>
    <property type="evidence" value="ECO:0007669"/>
    <property type="project" value="InterPro"/>
</dbReference>
<feature type="transmembrane region" description="Helical" evidence="8">
    <location>
        <begin position="87"/>
        <end position="105"/>
    </location>
</feature>
<keyword evidence="4 8" id="KW-0812">Transmembrane</keyword>
<evidence type="ECO:0000256" key="5">
    <source>
        <dbReference type="ARBA" id="ARBA00022989"/>
    </source>
</evidence>
<reference evidence="10 11" key="1">
    <citation type="submission" date="2020-08" db="EMBL/GenBank/DDBJ databases">
        <title>Sequencing the genomes of 1000 actinobacteria strains.</title>
        <authorList>
            <person name="Klenk H.-P."/>
        </authorList>
    </citation>
    <scope>NUCLEOTIDE SEQUENCE [LARGE SCALE GENOMIC DNA]</scope>
    <source>
        <strain evidence="10 11">DSM 40129</strain>
    </source>
</reference>
<evidence type="ECO:0000313" key="10">
    <source>
        <dbReference type="EMBL" id="MBB5812026.1"/>
    </source>
</evidence>
<keyword evidence="2" id="KW-0813">Transport</keyword>
<sequence length="434" mass="45696">MPYVLRARRAVRETVSGLPREFWWLWTSTLVNRLGAFVATFMALYLTLDRGYSATYAGLVAALHGLGGVLSSLGGGVMADRLGRRPTLLIAQASTAVSVALLGFVHDPVAIAGVAFLVGVASNASRPAVQAMMADIVRPEDRIRAFSLNYWAINLGFAVSSMAAGFIAEVSYRAGFLIEAGMTMACAILVFLRLPESKPAEPAVRTAAPKDSVSLGTVLRDGRFMSVVGLSFLIALIFQQGSVGLPVAMGEAGFTPAEYGMAIAVNGVLIVVLQIPVTRFIEHRDPRRLLVVSSLLAGYGFALTAFAGSVGVIALTVCVWTLAEIVNAPTQTGLVVRLSPVHGRGRYQGMYTMSWSVAALVAPLLSGFVIDRFGAEWLWGSCAVLGTVAGAGYAALMRRITEDGEKAEAGSEAADGLRALPAGPGRGTRRSGTL</sequence>
<feature type="transmembrane region" description="Helical" evidence="8">
    <location>
        <begin position="224"/>
        <end position="247"/>
    </location>
</feature>
<dbReference type="Gene3D" id="1.20.1250.20">
    <property type="entry name" value="MFS general substrate transporter like domains"/>
    <property type="match status" value="1"/>
</dbReference>
<dbReference type="PANTHER" id="PTHR23517">
    <property type="entry name" value="RESISTANCE PROTEIN MDTM, PUTATIVE-RELATED-RELATED"/>
    <property type="match status" value="1"/>
</dbReference>
<evidence type="ECO:0000256" key="2">
    <source>
        <dbReference type="ARBA" id="ARBA00022448"/>
    </source>
</evidence>
<evidence type="ECO:0000256" key="8">
    <source>
        <dbReference type="SAM" id="Phobius"/>
    </source>
</evidence>
<keyword evidence="3" id="KW-1003">Cell membrane</keyword>